<evidence type="ECO:0000313" key="7">
    <source>
        <dbReference type="EMBL" id="KAF4043930.1"/>
    </source>
</evidence>
<feature type="disulfide bond" evidence="4">
    <location>
        <begin position="905"/>
        <end position="918"/>
    </location>
</feature>
<accession>A0A833TIG7</accession>
<gene>
    <name evidence="7" type="ORF">GN244_ATG03805</name>
</gene>
<dbReference type="InterPro" id="IPR001368">
    <property type="entry name" value="TNFR/NGFR_Cys_rich_reg"/>
</dbReference>
<dbReference type="Pfam" id="PF03160">
    <property type="entry name" value="Calx-beta"/>
    <property type="match status" value="4"/>
</dbReference>
<feature type="domain" description="TNFR-Cys" evidence="6">
    <location>
        <begin position="835"/>
        <end position="878"/>
    </location>
</feature>
<comment type="caution">
    <text evidence="7">The sequence shown here is derived from an EMBL/GenBank/DDBJ whole genome shotgun (WGS) entry which is preliminary data.</text>
</comment>
<reference evidence="7" key="1">
    <citation type="submission" date="2020-04" db="EMBL/GenBank/DDBJ databases">
        <title>Hybrid Assembly of Korean Phytophthora infestans isolates.</title>
        <authorList>
            <person name="Prokchorchik M."/>
            <person name="Lee Y."/>
            <person name="Seo J."/>
            <person name="Cho J.-H."/>
            <person name="Park Y.-E."/>
            <person name="Jang D.-C."/>
            <person name="Im J.-S."/>
            <person name="Choi J.-G."/>
            <person name="Park H.-J."/>
            <person name="Lee G.-B."/>
            <person name="Lee Y.-G."/>
            <person name="Hong S.-Y."/>
            <person name="Cho K."/>
            <person name="Sohn K.H."/>
        </authorList>
    </citation>
    <scope>NUCLEOTIDE SEQUENCE</scope>
    <source>
        <strain evidence="7">KR_1_A1</strain>
    </source>
</reference>
<name>A0A833TIG7_PHYIN</name>
<evidence type="ECO:0000256" key="1">
    <source>
        <dbReference type="ARBA" id="ARBA00022729"/>
    </source>
</evidence>
<dbReference type="SUPFAM" id="SSF141072">
    <property type="entry name" value="CalX-like"/>
    <property type="match status" value="4"/>
</dbReference>
<dbReference type="GO" id="GO:0005737">
    <property type="term" value="C:cytoplasm"/>
    <property type="evidence" value="ECO:0007669"/>
    <property type="project" value="TreeGrafter"/>
</dbReference>
<comment type="caution">
    <text evidence="4">Lacks conserved residue(s) required for the propagation of feature annotation.</text>
</comment>
<dbReference type="AlphaFoldDB" id="A0A833TIG7"/>
<feature type="signal peptide" evidence="5">
    <location>
        <begin position="1"/>
        <end position="19"/>
    </location>
</feature>
<dbReference type="PANTHER" id="PTHR46682:SF1">
    <property type="entry name" value="ADHESION G-PROTEIN COUPLED RECEPTOR V1"/>
    <property type="match status" value="1"/>
</dbReference>
<feature type="disulfide bond" evidence="4">
    <location>
        <begin position="908"/>
        <end position="926"/>
    </location>
</feature>
<keyword evidence="3" id="KW-0106">Calcium</keyword>
<keyword evidence="1 5" id="KW-0732">Signal</keyword>
<dbReference type="InterPro" id="IPR026919">
    <property type="entry name" value="ADGRV1"/>
</dbReference>
<evidence type="ECO:0000256" key="5">
    <source>
        <dbReference type="SAM" id="SignalP"/>
    </source>
</evidence>
<evidence type="ECO:0000256" key="4">
    <source>
        <dbReference type="PROSITE-ProRule" id="PRU00206"/>
    </source>
</evidence>
<feature type="disulfide bond" evidence="4">
    <location>
        <begin position="857"/>
        <end position="870"/>
    </location>
</feature>
<dbReference type="EMBL" id="WSZM01000079">
    <property type="protein sequence ID" value="KAF4043930.1"/>
    <property type="molecule type" value="Genomic_DNA"/>
</dbReference>
<feature type="domain" description="TNFR-Cys" evidence="6">
    <location>
        <begin position="883"/>
        <end position="926"/>
    </location>
</feature>
<evidence type="ECO:0000256" key="3">
    <source>
        <dbReference type="ARBA" id="ARBA00022837"/>
    </source>
</evidence>
<dbReference type="GO" id="GO:0010855">
    <property type="term" value="F:adenylate cyclase inhibitor activity"/>
    <property type="evidence" value="ECO:0007669"/>
    <property type="project" value="TreeGrafter"/>
</dbReference>
<feature type="repeat" description="TNFR-Cys" evidence="4">
    <location>
        <begin position="883"/>
        <end position="926"/>
    </location>
</feature>
<dbReference type="GO" id="GO:0071277">
    <property type="term" value="P:cellular response to calcium ion"/>
    <property type="evidence" value="ECO:0007669"/>
    <property type="project" value="TreeGrafter"/>
</dbReference>
<dbReference type="Gene3D" id="2.10.50.10">
    <property type="entry name" value="Tumor Necrosis Factor Receptor, subunit A, domain 2"/>
    <property type="match status" value="1"/>
</dbReference>
<evidence type="ECO:0000259" key="6">
    <source>
        <dbReference type="PROSITE" id="PS50050"/>
    </source>
</evidence>
<protein>
    <submittedName>
        <fullName evidence="7">TNFR/NGFR cysteine-rich region</fullName>
    </submittedName>
</protein>
<keyword evidence="4" id="KW-1015">Disulfide bond</keyword>
<keyword evidence="8" id="KW-1185">Reference proteome</keyword>
<dbReference type="InterPro" id="IPR038081">
    <property type="entry name" value="CalX-like_sf"/>
</dbReference>
<sequence length="1020" mass="109955">MAILWQSLTCLLMSIIATGEIFHTLRCVQATATNGRFQFSQAVYSTTEDFGVASITIQRGLRAGGRAAVYVSTIPGVGNAVAGRDFKPLFNVSLVWQDGEDFEKALYVPVYNDGKPQESPKTFMLKLHDAIGAEINSHRNQTQVVLVPPSNLVPGSFSFQNAMVNVGEGNMLTIPVLWEAGTTSTASVKFEIMCKSACFPEDFELISPVTQLLEWKRDEYPVTSADRMQNIVLRLLNDKLYEQVESFSIRLVTVEPSEDSTIGTGTIGDVGEVVVTINGPNDARPGTLQFEAECFPDCASKKYSVQSGGVALVIVQRRSGSDGDCSVRVATQDDTAVTGLDYKPLERELSWKEGDTSDRQIVVTSFARADPRLPPRRLALVLRNNKGAPLNGAHASTSYVEITSLTDVYLGEVNFATREPLESVLRIPDFSFIELASRDTSLKLQLCPSVVVTEPGVMSVAIQRNFATFPVPVRVTVKTVAGTATPGIDYEVLDQVVTWENGETEVKQVLLKISGPPTYDPHPRSLWLQLSEVTGAIVGACNVLEVVLKGIAQGPHLVSFDLDMTLGIMTLRMNIPVQASTLNVTTLLLQSERVQKNGPTFKFTPQQTTTSSTDGTTVLLSVGAGDLNSLKRVAGLAKGANSAFLSTEVGLFKYVLDNCQSTGILACAPDITVETSRTAALAVTTFTADTHSPFLLGYSLDLPRRLLKLHFSEAVNFTTLRIEALAFAEAAAGIDVYRLSSATTRLFSPQPDPLSGATLRDANRLPADNTFLTLQLGRSDVTALSSIGAGQIGIKRASTFLGIDSSFVADFAGNLVKAVGPPGTMLQVSVADCSPCPTGSYLTSSCSDLKDRKCSTCSICPWNSYALEPCRATQDTLCYPCTECRTGQYIAVACSPATDRVCASCTQCTLDEYEVSPCAAGVDRVCRTCNSCTLTVAQQALCQRSHEWKRLQMRSPFSCPQPGQQFKTREEQLQRAKSNLCGSGRCSCVATGIPGNSNPTGEGFPDDTRCTGPVAYNILV</sequence>
<evidence type="ECO:0000313" key="8">
    <source>
        <dbReference type="Proteomes" id="UP000602510"/>
    </source>
</evidence>
<evidence type="ECO:0000256" key="2">
    <source>
        <dbReference type="ARBA" id="ARBA00022737"/>
    </source>
</evidence>
<dbReference type="GO" id="GO:0004930">
    <property type="term" value="F:G protein-coupled receptor activity"/>
    <property type="evidence" value="ECO:0007669"/>
    <property type="project" value="InterPro"/>
</dbReference>
<dbReference type="GO" id="GO:0001965">
    <property type="term" value="F:G-protein alpha-subunit binding"/>
    <property type="evidence" value="ECO:0007669"/>
    <property type="project" value="TreeGrafter"/>
</dbReference>
<feature type="disulfide bond" evidence="4">
    <location>
        <begin position="860"/>
        <end position="878"/>
    </location>
</feature>
<proteinExistence type="predicted"/>
<dbReference type="Pfam" id="PF00020">
    <property type="entry name" value="TNFR_c6"/>
    <property type="match status" value="1"/>
</dbReference>
<keyword evidence="2" id="KW-0677">Repeat</keyword>
<dbReference type="PROSITE" id="PS50050">
    <property type="entry name" value="TNFR_NGFR_2"/>
    <property type="match status" value="2"/>
</dbReference>
<dbReference type="PANTHER" id="PTHR46682">
    <property type="entry name" value="ADHESION G-PROTEIN COUPLED RECEPTOR V1"/>
    <property type="match status" value="1"/>
</dbReference>
<dbReference type="Proteomes" id="UP000602510">
    <property type="component" value="Unassembled WGS sequence"/>
</dbReference>
<dbReference type="GO" id="GO:0016020">
    <property type="term" value="C:membrane"/>
    <property type="evidence" value="ECO:0007669"/>
    <property type="project" value="InterPro"/>
</dbReference>
<organism evidence="7 8">
    <name type="scientific">Phytophthora infestans</name>
    <name type="common">Potato late blight agent</name>
    <name type="synonym">Botrytis infestans</name>
    <dbReference type="NCBI Taxonomy" id="4787"/>
    <lineage>
        <taxon>Eukaryota</taxon>
        <taxon>Sar</taxon>
        <taxon>Stramenopiles</taxon>
        <taxon>Oomycota</taxon>
        <taxon>Peronosporomycetes</taxon>
        <taxon>Peronosporales</taxon>
        <taxon>Peronosporaceae</taxon>
        <taxon>Phytophthora</taxon>
    </lineage>
</organism>
<dbReference type="InterPro" id="IPR003644">
    <property type="entry name" value="Calx_beta"/>
</dbReference>
<feature type="repeat" description="TNFR-Cys" evidence="4">
    <location>
        <begin position="835"/>
        <end position="878"/>
    </location>
</feature>
<feature type="chain" id="PRO_5032623770" evidence="5">
    <location>
        <begin position="20"/>
        <end position="1020"/>
    </location>
</feature>
<dbReference type="SMART" id="SM00208">
    <property type="entry name" value="TNFR"/>
    <property type="match status" value="2"/>
</dbReference>
<dbReference type="Gene3D" id="2.60.40.2030">
    <property type="match status" value="4"/>
</dbReference>